<reference evidence="3" key="1">
    <citation type="submission" date="2025-08" db="UniProtKB">
        <authorList>
            <consortium name="RefSeq"/>
        </authorList>
    </citation>
    <scope>IDENTIFICATION</scope>
    <source>
        <tissue evidence="3">Brain</tissue>
    </source>
</reference>
<evidence type="ECO:0000313" key="2">
    <source>
        <dbReference type="Proteomes" id="UP000694890"/>
    </source>
</evidence>
<feature type="transmembrane region" description="Helical" evidence="1">
    <location>
        <begin position="111"/>
        <end position="131"/>
    </location>
</feature>
<proteinExistence type="predicted"/>
<dbReference type="GeneID" id="127143308"/>
<accession>A0AAJ8BG60</accession>
<keyword evidence="1" id="KW-1133">Transmembrane helix</keyword>
<feature type="transmembrane region" description="Helical" evidence="1">
    <location>
        <begin position="151"/>
        <end position="174"/>
    </location>
</feature>
<evidence type="ECO:0000313" key="3">
    <source>
        <dbReference type="RefSeq" id="XP_050931912.1"/>
    </source>
</evidence>
<dbReference type="Proteomes" id="UP000694890">
    <property type="component" value="Linkage group LG15"/>
</dbReference>
<dbReference type="AlphaFoldDB" id="A0AAJ8BG60"/>
<feature type="transmembrane region" description="Helical" evidence="1">
    <location>
        <begin position="77"/>
        <end position="99"/>
    </location>
</feature>
<keyword evidence="1" id="KW-0472">Membrane</keyword>
<keyword evidence="1" id="KW-0812">Transmembrane</keyword>
<gene>
    <name evidence="3" type="primary">LOC127143308</name>
</gene>
<dbReference type="RefSeq" id="XP_050931912.1">
    <property type="nucleotide sequence ID" value="XM_051075955.1"/>
</dbReference>
<protein>
    <submittedName>
        <fullName evidence="3">Uncharacterized protein LOC127143308</fullName>
    </submittedName>
</protein>
<name>A0AAJ8BG60_LATCA</name>
<organism evidence="2 3">
    <name type="scientific">Lates calcarifer</name>
    <name type="common">Barramundi</name>
    <name type="synonym">Holocentrus calcarifer</name>
    <dbReference type="NCBI Taxonomy" id="8187"/>
    <lineage>
        <taxon>Eukaryota</taxon>
        <taxon>Metazoa</taxon>
        <taxon>Chordata</taxon>
        <taxon>Craniata</taxon>
        <taxon>Vertebrata</taxon>
        <taxon>Euteleostomi</taxon>
        <taxon>Actinopterygii</taxon>
        <taxon>Neopterygii</taxon>
        <taxon>Teleostei</taxon>
        <taxon>Neoteleostei</taxon>
        <taxon>Acanthomorphata</taxon>
        <taxon>Carangaria</taxon>
        <taxon>Carangaria incertae sedis</taxon>
        <taxon>Centropomidae</taxon>
        <taxon>Lates</taxon>
    </lineage>
</organism>
<dbReference type="KEGG" id="lcf:127143308"/>
<evidence type="ECO:0000256" key="1">
    <source>
        <dbReference type="SAM" id="Phobius"/>
    </source>
</evidence>
<sequence length="195" mass="21779">MKKSFECNESMIITIPIGNLREAGAGQLMPEKFHCVFKDSYKVFANKGKPKPLGAAQAMVGVFLCAFGMIWREPARFLLICTLPSVLFVVTGLLSYAAGKAPNMCVAKLSFSLNIISFFWSVAAFSMSVIFTQDLHYFYYDHSPDLMLVKGINGLIMSLLVVENLIALFLIYWLSKAICRQQFNTLPIVLLKQGD</sequence>
<feature type="transmembrane region" description="Helical" evidence="1">
    <location>
        <begin position="52"/>
        <end position="71"/>
    </location>
</feature>